<feature type="transmembrane region" description="Helical" evidence="2">
    <location>
        <begin position="46"/>
        <end position="67"/>
    </location>
</feature>
<accession>A9WND6</accession>
<reference evidence="5" key="1">
    <citation type="journal article" date="2008" name="J. Bacteriol.">
        <title>Genome sequence of the fish pathogen Renibacterium salmoninarum suggests reductive evolution away from an environmental Arthrobacter ancestor.</title>
        <authorList>
            <person name="Wiens G.D."/>
            <person name="Rockey D.D."/>
            <person name="Wu Z."/>
            <person name="Chang J."/>
            <person name="Levy R."/>
            <person name="Crane S."/>
            <person name="Chen D.S."/>
            <person name="Capri G.R."/>
            <person name="Burnett J.R."/>
            <person name="Sudheesh P.S."/>
            <person name="Schipma M.J."/>
            <person name="Burd H."/>
            <person name="Bhattacharyya A."/>
            <person name="Rhodes L.D."/>
            <person name="Kaul R."/>
            <person name="Strom M.S."/>
        </authorList>
    </citation>
    <scope>NUCLEOTIDE SEQUENCE [LARGE SCALE GENOMIC DNA]</scope>
    <source>
        <strain evidence="5">ATCC 33209 / DSM 20767 / JCM 11484 / NBRC 15589 / NCIMB 2235</strain>
    </source>
</reference>
<dbReference type="AlphaFoldDB" id="A9WND6"/>
<feature type="domain" description="DUF8094" evidence="3">
    <location>
        <begin position="312"/>
        <end position="600"/>
    </location>
</feature>
<keyword evidence="5" id="KW-1185">Reference proteome</keyword>
<evidence type="ECO:0000313" key="4">
    <source>
        <dbReference type="EMBL" id="ABY23192.1"/>
    </source>
</evidence>
<keyword evidence="2" id="KW-0472">Membrane</keyword>
<dbReference type="STRING" id="288705.RSal33209_1456"/>
<dbReference type="HOGENOM" id="CLU_027794_0_0_11"/>
<evidence type="ECO:0000256" key="2">
    <source>
        <dbReference type="SAM" id="Phobius"/>
    </source>
</evidence>
<feature type="region of interest" description="Disordered" evidence="1">
    <location>
        <begin position="278"/>
        <end position="303"/>
    </location>
</feature>
<dbReference type="EMBL" id="CP000910">
    <property type="protein sequence ID" value="ABY23192.1"/>
    <property type="molecule type" value="Genomic_DNA"/>
</dbReference>
<dbReference type="Pfam" id="PF26366">
    <property type="entry name" value="DUF8094"/>
    <property type="match status" value="1"/>
</dbReference>
<dbReference type="InterPro" id="IPR058407">
    <property type="entry name" value="DUF8094"/>
</dbReference>
<keyword evidence="2" id="KW-1133">Transmembrane helix</keyword>
<feature type="transmembrane region" description="Helical" evidence="2">
    <location>
        <begin position="222"/>
        <end position="243"/>
    </location>
</feature>
<gene>
    <name evidence="4" type="ordered locus">RSal33209_1456</name>
</gene>
<keyword evidence="2" id="KW-0812">Transmembrane</keyword>
<proteinExistence type="predicted"/>
<dbReference type="KEGG" id="rsa:RSal33209_1456"/>
<dbReference type="eggNOG" id="ENOG502ZCCY">
    <property type="taxonomic scope" value="Bacteria"/>
</dbReference>
<name>A9WND6_RENSM</name>
<evidence type="ECO:0000256" key="1">
    <source>
        <dbReference type="SAM" id="MobiDB-lite"/>
    </source>
</evidence>
<sequence>MQSVDFLLARRNVCQKQTDNSKYPRQRIQLRHRTMTMRNGPVQRRLSLAAPLLVIVIGLLVLALGIAQRTIWQPPADITAEVDVSSVSAGQNAPLAVIESKALNQRPGPVKVNVQGSGSLQVVQGRSDDVDAWVGQTPHLKVASASDNFSSLNASFVGGAGATANPAGSDLWTNEQRGSGSLDYEWNAPGSGDWSLLVASDGKASAAQKISLTVPNDTSTPWAVPLIVFGSVLILLGLLYLIFGRGKGKKDGGSGRRAASAAAVVLLAALALSQAPAQRAEADDSATPSAPGSSESSSASASASAEPDSLAASVVTDGQFTRILDSVVKTVANGDAAKDANLLPSRIADPALQLRTGNYKIRSVVADYQANEPIADKLLTRIVSTNRAWPRSLVAVTQGPANVVPQLLTLVQATPRDNYKLTATARLLPGQSLPEVNTNGAAIVAADKKGTGQKTPAEALAALGDRLTNPDGAAKDSFAASQGFKYLDEVAKFQADTVAGSPQATIVFKHDPQPKSIVAFETADGGTLVFGTFTFTQDGTPKGEGDKLSVGDNAAAFTSGKDTLKGYVLTFDEQAVFYIPKAGPSAPMTMLAAERGLTTAAFK</sequence>
<organism evidence="4 5">
    <name type="scientific">Renibacterium salmoninarum (strain ATCC 33209 / DSM 20767 / JCM 11484 / NBRC 15589 / NCIMB 2235)</name>
    <dbReference type="NCBI Taxonomy" id="288705"/>
    <lineage>
        <taxon>Bacteria</taxon>
        <taxon>Bacillati</taxon>
        <taxon>Actinomycetota</taxon>
        <taxon>Actinomycetes</taxon>
        <taxon>Micrococcales</taxon>
        <taxon>Micrococcaceae</taxon>
        <taxon>Renibacterium</taxon>
    </lineage>
</organism>
<evidence type="ECO:0000259" key="3">
    <source>
        <dbReference type="Pfam" id="PF26366"/>
    </source>
</evidence>
<dbReference type="Proteomes" id="UP000002007">
    <property type="component" value="Chromosome"/>
</dbReference>
<feature type="transmembrane region" description="Helical" evidence="2">
    <location>
        <begin position="255"/>
        <end position="272"/>
    </location>
</feature>
<evidence type="ECO:0000313" key="5">
    <source>
        <dbReference type="Proteomes" id="UP000002007"/>
    </source>
</evidence>
<protein>
    <recommendedName>
        <fullName evidence="3">DUF8094 domain-containing protein</fullName>
    </recommendedName>
</protein>